<dbReference type="EMBL" id="BPVZ01000088">
    <property type="protein sequence ID" value="GKV30709.1"/>
    <property type="molecule type" value="Genomic_DNA"/>
</dbReference>
<proteinExistence type="predicted"/>
<evidence type="ECO:0000313" key="1">
    <source>
        <dbReference type="EMBL" id="GKV30709.1"/>
    </source>
</evidence>
<reference evidence="1 2" key="1">
    <citation type="journal article" date="2021" name="Commun. Biol.">
        <title>The genome of Shorea leprosula (Dipterocarpaceae) highlights the ecological relevance of drought in aseasonal tropical rainforests.</title>
        <authorList>
            <person name="Ng K.K.S."/>
            <person name="Kobayashi M.J."/>
            <person name="Fawcett J.A."/>
            <person name="Hatakeyama M."/>
            <person name="Paape T."/>
            <person name="Ng C.H."/>
            <person name="Ang C.C."/>
            <person name="Tnah L.H."/>
            <person name="Lee C.T."/>
            <person name="Nishiyama T."/>
            <person name="Sese J."/>
            <person name="O'Brien M.J."/>
            <person name="Copetti D."/>
            <person name="Mohd Noor M.I."/>
            <person name="Ong R.C."/>
            <person name="Putra M."/>
            <person name="Sireger I.Z."/>
            <person name="Indrioko S."/>
            <person name="Kosugi Y."/>
            <person name="Izuno A."/>
            <person name="Isagi Y."/>
            <person name="Lee S.L."/>
            <person name="Shimizu K.K."/>
        </authorList>
    </citation>
    <scope>NUCLEOTIDE SEQUENCE [LARGE SCALE GENOMIC DNA]</scope>
    <source>
        <strain evidence="1">214</strain>
    </source>
</reference>
<evidence type="ECO:0000313" key="2">
    <source>
        <dbReference type="Proteomes" id="UP001054252"/>
    </source>
</evidence>
<name>A0AAV5L0M9_9ROSI</name>
<protein>
    <submittedName>
        <fullName evidence="1">Uncharacterized protein</fullName>
    </submittedName>
</protein>
<organism evidence="1 2">
    <name type="scientific">Rubroshorea leprosula</name>
    <dbReference type="NCBI Taxonomy" id="152421"/>
    <lineage>
        <taxon>Eukaryota</taxon>
        <taxon>Viridiplantae</taxon>
        <taxon>Streptophyta</taxon>
        <taxon>Embryophyta</taxon>
        <taxon>Tracheophyta</taxon>
        <taxon>Spermatophyta</taxon>
        <taxon>Magnoliopsida</taxon>
        <taxon>eudicotyledons</taxon>
        <taxon>Gunneridae</taxon>
        <taxon>Pentapetalae</taxon>
        <taxon>rosids</taxon>
        <taxon>malvids</taxon>
        <taxon>Malvales</taxon>
        <taxon>Dipterocarpaceae</taxon>
        <taxon>Rubroshorea</taxon>
    </lineage>
</organism>
<comment type="caution">
    <text evidence="1">The sequence shown here is derived from an EMBL/GenBank/DDBJ whole genome shotgun (WGS) entry which is preliminary data.</text>
</comment>
<dbReference type="AlphaFoldDB" id="A0AAV5L0M9"/>
<accession>A0AAV5L0M9</accession>
<dbReference type="Proteomes" id="UP001054252">
    <property type="component" value="Unassembled WGS sequence"/>
</dbReference>
<sequence length="52" mass="5591">MHARETLSSKMEQGRSQQQPCISFVPVEGYLSCISCLRLAAVATMVSCALAS</sequence>
<gene>
    <name evidence="1" type="ORF">SLEP1_g39494</name>
</gene>
<keyword evidence="2" id="KW-1185">Reference proteome</keyword>